<evidence type="ECO:0000313" key="2">
    <source>
        <dbReference type="EMBL" id="EGH48568.1"/>
    </source>
</evidence>
<dbReference type="AlphaFoldDB" id="F3GNB5"/>
<reference evidence="2 3" key="1">
    <citation type="journal article" date="2011" name="PLoS Pathog.">
        <title>Dynamic evolution of pathogenicity revealed by sequencing and comparative genomics of 19 Pseudomonas syringae isolates.</title>
        <authorList>
            <person name="Baltrus D.A."/>
            <person name="Nishimura M.T."/>
            <person name="Romanchuk A."/>
            <person name="Chang J.H."/>
            <person name="Mukhtar M.S."/>
            <person name="Cherkis K."/>
            <person name="Roach J."/>
            <person name="Grant S.R."/>
            <person name="Jones C.D."/>
            <person name="Dangl J.L."/>
        </authorList>
    </citation>
    <scope>NUCLEOTIDE SEQUENCE [LARGE SCALE GENOMIC DNA]</scope>
    <source>
        <strain evidence="2 3">1704B</strain>
    </source>
</reference>
<keyword evidence="1" id="KW-1133">Transmembrane helix</keyword>
<sequence length="46" mass="5097">GGMPMKILWAVLDVLTIIVLGSGVYLWWVRRRAARSVSTVQAQVAQ</sequence>
<keyword evidence="3" id="KW-1185">Reference proteome</keyword>
<evidence type="ECO:0000313" key="3">
    <source>
        <dbReference type="Proteomes" id="UP000004986"/>
    </source>
</evidence>
<accession>F3GNB5</accession>
<dbReference type="EMBL" id="AEAI01003251">
    <property type="protein sequence ID" value="EGH48568.1"/>
    <property type="molecule type" value="Genomic_DNA"/>
</dbReference>
<protein>
    <submittedName>
        <fullName evidence="2">PepSY-associated TM helix</fullName>
    </submittedName>
</protein>
<keyword evidence="1" id="KW-0812">Transmembrane</keyword>
<gene>
    <name evidence="2" type="ORF">PSYPI_42155</name>
</gene>
<dbReference type="Proteomes" id="UP000004986">
    <property type="component" value="Unassembled WGS sequence"/>
</dbReference>
<feature type="non-terminal residue" evidence="2">
    <location>
        <position position="1"/>
    </location>
</feature>
<dbReference type="PATRIC" id="fig|629263.4.peg.5928"/>
<organism evidence="2 3">
    <name type="scientific">Pseudomonas syringae pv. pisi str. 1704B</name>
    <dbReference type="NCBI Taxonomy" id="629263"/>
    <lineage>
        <taxon>Bacteria</taxon>
        <taxon>Pseudomonadati</taxon>
        <taxon>Pseudomonadota</taxon>
        <taxon>Gammaproteobacteria</taxon>
        <taxon>Pseudomonadales</taxon>
        <taxon>Pseudomonadaceae</taxon>
        <taxon>Pseudomonas</taxon>
        <taxon>Pseudomonas syringae</taxon>
    </lineage>
</organism>
<keyword evidence="1" id="KW-0472">Membrane</keyword>
<name>F3GNB5_PSESJ</name>
<evidence type="ECO:0000256" key="1">
    <source>
        <dbReference type="SAM" id="Phobius"/>
    </source>
</evidence>
<comment type="caution">
    <text evidence="2">The sequence shown here is derived from an EMBL/GenBank/DDBJ whole genome shotgun (WGS) entry which is preliminary data.</text>
</comment>
<feature type="transmembrane region" description="Helical" evidence="1">
    <location>
        <begin position="6"/>
        <end position="28"/>
    </location>
</feature>
<dbReference type="HOGENOM" id="CLU_3177420_0_0_6"/>
<proteinExistence type="predicted"/>